<organism evidence="1 2">
    <name type="scientific">Artemisia annua</name>
    <name type="common">Sweet wormwood</name>
    <dbReference type="NCBI Taxonomy" id="35608"/>
    <lineage>
        <taxon>Eukaryota</taxon>
        <taxon>Viridiplantae</taxon>
        <taxon>Streptophyta</taxon>
        <taxon>Embryophyta</taxon>
        <taxon>Tracheophyta</taxon>
        <taxon>Spermatophyta</taxon>
        <taxon>Magnoliopsida</taxon>
        <taxon>eudicotyledons</taxon>
        <taxon>Gunneridae</taxon>
        <taxon>Pentapetalae</taxon>
        <taxon>asterids</taxon>
        <taxon>campanulids</taxon>
        <taxon>Asterales</taxon>
        <taxon>Asteraceae</taxon>
        <taxon>Asteroideae</taxon>
        <taxon>Anthemideae</taxon>
        <taxon>Artemisiinae</taxon>
        <taxon>Artemisia</taxon>
    </lineage>
</organism>
<sequence>MEMDHGTRNTSTIAHDDFLEDTNACKRFNTLMPCLKTLRLWRVDFASSIATLTVLQLIFGSPNLKTIKIEAAYKDNSPPSSLDFSKADFAAMGQLQLQFVTLVYLRDSENEVCLIKSLLASSPVLKKIRIHSSKHSDENGKLTFALRLLTLHRASPVAEILL</sequence>
<evidence type="ECO:0000313" key="1">
    <source>
        <dbReference type="EMBL" id="PWA64805.1"/>
    </source>
</evidence>
<accession>A0A2U1MU61</accession>
<dbReference type="Proteomes" id="UP000245207">
    <property type="component" value="Unassembled WGS sequence"/>
</dbReference>
<gene>
    <name evidence="1" type="ORF">CTI12_AA339370</name>
</gene>
<name>A0A2U1MU61_ARTAN</name>
<comment type="caution">
    <text evidence="1">The sequence shown here is derived from an EMBL/GenBank/DDBJ whole genome shotgun (WGS) entry which is preliminary data.</text>
</comment>
<proteinExistence type="predicted"/>
<dbReference type="AlphaFoldDB" id="A0A2U1MU61"/>
<protein>
    <submittedName>
        <fullName evidence="1">FBD domain, Leucine-rich repeat domain, L domain-like protein</fullName>
    </submittedName>
</protein>
<dbReference type="EMBL" id="PKPP01004346">
    <property type="protein sequence ID" value="PWA64805.1"/>
    <property type="molecule type" value="Genomic_DNA"/>
</dbReference>
<keyword evidence="2" id="KW-1185">Reference proteome</keyword>
<reference evidence="1 2" key="1">
    <citation type="journal article" date="2018" name="Mol. Plant">
        <title>The genome of Artemisia annua provides insight into the evolution of Asteraceae family and artemisinin biosynthesis.</title>
        <authorList>
            <person name="Shen Q."/>
            <person name="Zhang L."/>
            <person name="Liao Z."/>
            <person name="Wang S."/>
            <person name="Yan T."/>
            <person name="Shi P."/>
            <person name="Liu M."/>
            <person name="Fu X."/>
            <person name="Pan Q."/>
            <person name="Wang Y."/>
            <person name="Lv Z."/>
            <person name="Lu X."/>
            <person name="Zhang F."/>
            <person name="Jiang W."/>
            <person name="Ma Y."/>
            <person name="Chen M."/>
            <person name="Hao X."/>
            <person name="Li L."/>
            <person name="Tang Y."/>
            <person name="Lv G."/>
            <person name="Zhou Y."/>
            <person name="Sun X."/>
            <person name="Brodelius P.E."/>
            <person name="Rose J.K.C."/>
            <person name="Tang K."/>
        </authorList>
    </citation>
    <scope>NUCLEOTIDE SEQUENCE [LARGE SCALE GENOMIC DNA]</scope>
    <source>
        <strain evidence="2">cv. Huhao1</strain>
        <tissue evidence="1">Leaf</tissue>
    </source>
</reference>
<evidence type="ECO:0000313" key="2">
    <source>
        <dbReference type="Proteomes" id="UP000245207"/>
    </source>
</evidence>